<dbReference type="EMBL" id="JAGIOI010000001">
    <property type="protein sequence ID" value="MBP2411533.1"/>
    <property type="molecule type" value="Genomic_DNA"/>
</dbReference>
<feature type="transmembrane region" description="Helical" evidence="1">
    <location>
        <begin position="336"/>
        <end position="356"/>
    </location>
</feature>
<organism evidence="2 3">
    <name type="scientific">Arthrobacter stackebrandtii</name>
    <dbReference type="NCBI Taxonomy" id="272161"/>
    <lineage>
        <taxon>Bacteria</taxon>
        <taxon>Bacillati</taxon>
        <taxon>Actinomycetota</taxon>
        <taxon>Actinomycetes</taxon>
        <taxon>Micrococcales</taxon>
        <taxon>Micrococcaceae</taxon>
        <taxon>Arthrobacter</taxon>
    </lineage>
</organism>
<feature type="transmembrane region" description="Helical" evidence="1">
    <location>
        <begin position="265"/>
        <end position="283"/>
    </location>
</feature>
<sequence length="430" mass="46094">MISIFIGGAVALFSIFLLLRRSYHLLLLLIIASGWAQASLLSITESSAFQLIDDVPVAVLIAAAVPKSLTSNRKCDSRAFVLFALLLALVAVGVLRSPDVGVGMAQARQVLLPFGLIFAGYVFRAEIPWRKVRNYLVLFTGLTVAWVLLEEFLQKPLIDPTWYYVEAIGGDSRGLRQGLPPAYFADGVGGETVFRPGGPYMNPPVMGFMVGLGAYAAVAQLRGVTKVVFLVLAGMALYFSYARAGILIFAVVTIIYFIWVKVGKSAGILVGLLLGGYMIATFLEQGATASHSDGLVTGFIAGARSPFGQGFGTTGYQAALEGTSTGVGSESLLGLYLAWLGWPMIIALVVFVIQLLHLLRKTPRVNSLQIWTAIAFLLTVASSESASSMASTPILWLISGSVLAMTMSVNAKLRDKPQVSRYKRSEPNPA</sequence>
<gene>
    <name evidence="2" type="ORF">JOF48_000332</name>
</gene>
<comment type="caution">
    <text evidence="2">The sequence shown here is derived from an EMBL/GenBank/DDBJ whole genome shotgun (WGS) entry which is preliminary data.</text>
</comment>
<feature type="transmembrane region" description="Helical" evidence="1">
    <location>
        <begin position="77"/>
        <end position="95"/>
    </location>
</feature>
<keyword evidence="1" id="KW-0812">Transmembrane</keyword>
<evidence type="ECO:0000313" key="3">
    <source>
        <dbReference type="Proteomes" id="UP000711614"/>
    </source>
</evidence>
<feature type="transmembrane region" description="Helical" evidence="1">
    <location>
        <begin position="135"/>
        <end position="153"/>
    </location>
</feature>
<keyword evidence="1" id="KW-1133">Transmembrane helix</keyword>
<dbReference type="RefSeq" id="WP_209676710.1">
    <property type="nucleotide sequence ID" value="NZ_JAGIOI010000001.1"/>
</dbReference>
<keyword evidence="1" id="KW-0472">Membrane</keyword>
<dbReference type="Proteomes" id="UP000711614">
    <property type="component" value="Unassembled WGS sequence"/>
</dbReference>
<name>A0ABS4YRW5_9MICC</name>
<keyword evidence="3" id="KW-1185">Reference proteome</keyword>
<reference evidence="2 3" key="1">
    <citation type="submission" date="2021-03" db="EMBL/GenBank/DDBJ databases">
        <title>Sequencing the genomes of 1000 actinobacteria strains.</title>
        <authorList>
            <person name="Klenk H.-P."/>
        </authorList>
    </citation>
    <scope>NUCLEOTIDE SEQUENCE [LARGE SCALE GENOMIC DNA]</scope>
    <source>
        <strain evidence="2 3">DSM 16005</strain>
    </source>
</reference>
<feature type="transmembrane region" description="Helical" evidence="1">
    <location>
        <begin position="368"/>
        <end position="388"/>
    </location>
</feature>
<evidence type="ECO:0000313" key="2">
    <source>
        <dbReference type="EMBL" id="MBP2411533.1"/>
    </source>
</evidence>
<proteinExistence type="predicted"/>
<evidence type="ECO:0000256" key="1">
    <source>
        <dbReference type="SAM" id="Phobius"/>
    </source>
</evidence>
<feature type="transmembrane region" description="Helical" evidence="1">
    <location>
        <begin position="394"/>
        <end position="413"/>
    </location>
</feature>
<evidence type="ECO:0008006" key="4">
    <source>
        <dbReference type="Google" id="ProtNLM"/>
    </source>
</evidence>
<feature type="transmembrane region" description="Helical" evidence="1">
    <location>
        <begin position="236"/>
        <end position="259"/>
    </location>
</feature>
<accession>A0ABS4YRW5</accession>
<feature type="transmembrane region" description="Helical" evidence="1">
    <location>
        <begin position="107"/>
        <end position="123"/>
    </location>
</feature>
<protein>
    <recommendedName>
        <fullName evidence="4">O-antigen ligase domain-containing protein</fullName>
    </recommendedName>
</protein>